<dbReference type="AlphaFoldDB" id="A0A7S2NIC8"/>
<gene>
    <name evidence="2" type="ORF">CBRE1094_LOCUS42188</name>
</gene>
<evidence type="ECO:0000313" key="2">
    <source>
        <dbReference type="EMBL" id="CAD9542963.1"/>
    </source>
</evidence>
<sequence>MADVISSAGGQLRLAEPPPHVARAIYRVARGRLHDTASFQDTLRTCEDSLIEALARPAPPSIPANPSTDVQAVMLFLRPGQLEREQSLRIEGLATSLLSLAPQRSIAPEEVVWRPEDQASSFLIVLSGSLELMYDGVHVERLVPGSSCGFLFMFAHGRRDTLMMGSSASTVLVISRSLFEAVHSSHPSLETQIREGMMARVAIEYQHYVRHHVVTHRSPQADRRMQWGH</sequence>
<dbReference type="EMBL" id="HBGU01077397">
    <property type="protein sequence ID" value="CAD9542963.1"/>
    <property type="molecule type" value="Transcribed_RNA"/>
</dbReference>
<dbReference type="SUPFAM" id="SSF51206">
    <property type="entry name" value="cAMP-binding domain-like"/>
    <property type="match status" value="1"/>
</dbReference>
<proteinExistence type="predicted"/>
<protein>
    <recommendedName>
        <fullName evidence="1">Cyclic nucleotide-binding domain-containing protein</fullName>
    </recommendedName>
</protein>
<accession>A0A7S2NIC8</accession>
<dbReference type="CDD" id="cd00038">
    <property type="entry name" value="CAP_ED"/>
    <property type="match status" value="1"/>
</dbReference>
<evidence type="ECO:0000259" key="1">
    <source>
        <dbReference type="PROSITE" id="PS50042"/>
    </source>
</evidence>
<name>A0A7S2NIC8_9EUKA</name>
<reference evidence="2" key="1">
    <citation type="submission" date="2021-01" db="EMBL/GenBank/DDBJ databases">
        <authorList>
            <person name="Corre E."/>
            <person name="Pelletier E."/>
            <person name="Niang G."/>
            <person name="Scheremetjew M."/>
            <person name="Finn R."/>
            <person name="Kale V."/>
            <person name="Holt S."/>
            <person name="Cochrane G."/>
            <person name="Meng A."/>
            <person name="Brown T."/>
            <person name="Cohen L."/>
        </authorList>
    </citation>
    <scope>NUCLEOTIDE SEQUENCE</scope>
    <source>
        <strain evidence="2">UTEX LB 985</strain>
    </source>
</reference>
<dbReference type="Gene3D" id="2.60.120.10">
    <property type="entry name" value="Jelly Rolls"/>
    <property type="match status" value="1"/>
</dbReference>
<dbReference type="InterPro" id="IPR000595">
    <property type="entry name" value="cNMP-bd_dom"/>
</dbReference>
<organism evidence="2">
    <name type="scientific">Haptolina brevifila</name>
    <dbReference type="NCBI Taxonomy" id="156173"/>
    <lineage>
        <taxon>Eukaryota</taxon>
        <taxon>Haptista</taxon>
        <taxon>Haptophyta</taxon>
        <taxon>Prymnesiophyceae</taxon>
        <taxon>Prymnesiales</taxon>
        <taxon>Prymnesiaceae</taxon>
        <taxon>Haptolina</taxon>
    </lineage>
</organism>
<dbReference type="InterPro" id="IPR018490">
    <property type="entry name" value="cNMP-bd_dom_sf"/>
</dbReference>
<feature type="domain" description="Cyclic nucleotide-binding" evidence="1">
    <location>
        <begin position="97"/>
        <end position="200"/>
    </location>
</feature>
<dbReference type="Pfam" id="PF00027">
    <property type="entry name" value="cNMP_binding"/>
    <property type="match status" value="1"/>
</dbReference>
<dbReference type="SMART" id="SM00100">
    <property type="entry name" value="cNMP"/>
    <property type="match status" value="1"/>
</dbReference>
<dbReference type="InterPro" id="IPR014710">
    <property type="entry name" value="RmlC-like_jellyroll"/>
</dbReference>
<dbReference type="PROSITE" id="PS50042">
    <property type="entry name" value="CNMP_BINDING_3"/>
    <property type="match status" value="1"/>
</dbReference>